<sequence length="338" mass="38083">MSQVRTAPIEARVPRPSRPDVPDVSVCIANWNCVELLRKCLRSLFDQAQGARFEVVIADNGSTDGAADMVASEFPNVVLIRNSDNRGFARASNQAAAAARGRYFFFLNNDTLVPANTLRKFLDLAESRPDVGMFGPRLRGADGAFQISYRQRPTLAALLHRINLLRWTGLFRKAYYDYRRATFDPTQERSVEVLMGAAVFLSREVFEASGRWDEEYHFGVEDIDLSMQVSRRGPPMFVPQVEIVHYGRAAGRNNVHFAAPNVAIGYVHYFRKSGTSRAALFAYKALVTLDAPLQIGQKLLEAGWRSVTGRRVKARKSVLAVRGLWAFLRHELVRFWKA</sequence>
<dbReference type="PANTHER" id="PTHR43179:SF7">
    <property type="entry name" value="RHAMNOSYLTRANSFERASE WBBL"/>
    <property type="match status" value="1"/>
</dbReference>
<organism evidence="2 3">
    <name type="scientific">Gemmata massiliana</name>
    <dbReference type="NCBI Taxonomy" id="1210884"/>
    <lineage>
        <taxon>Bacteria</taxon>
        <taxon>Pseudomonadati</taxon>
        <taxon>Planctomycetota</taxon>
        <taxon>Planctomycetia</taxon>
        <taxon>Gemmatales</taxon>
        <taxon>Gemmataceae</taxon>
        <taxon>Gemmata</taxon>
    </lineage>
</organism>
<dbReference type="GO" id="GO:0016740">
    <property type="term" value="F:transferase activity"/>
    <property type="evidence" value="ECO:0007669"/>
    <property type="project" value="UniProtKB-KW"/>
</dbReference>
<protein>
    <recommendedName>
        <fullName evidence="1">Glycosyltransferase 2-like domain-containing protein</fullName>
    </recommendedName>
</protein>
<dbReference type="PANTHER" id="PTHR43179">
    <property type="entry name" value="RHAMNOSYLTRANSFERASE WBBL"/>
    <property type="match status" value="1"/>
</dbReference>
<feature type="domain" description="Glycosyltransferase 2-like" evidence="1">
    <location>
        <begin position="25"/>
        <end position="166"/>
    </location>
</feature>
<proteinExistence type="predicted"/>
<evidence type="ECO:0000259" key="1">
    <source>
        <dbReference type="Pfam" id="PF00535"/>
    </source>
</evidence>
<keyword evidence="2" id="KW-0808">Transferase</keyword>
<keyword evidence="3" id="KW-1185">Reference proteome</keyword>
<evidence type="ECO:0000313" key="2">
    <source>
        <dbReference type="EMBL" id="VTR90916.1"/>
    </source>
</evidence>
<dbReference type="InterPro" id="IPR001173">
    <property type="entry name" value="Glyco_trans_2-like"/>
</dbReference>
<dbReference type="Proteomes" id="UP000464178">
    <property type="component" value="Chromosome"/>
</dbReference>
<dbReference type="Gene3D" id="3.90.550.10">
    <property type="entry name" value="Spore Coat Polysaccharide Biosynthesis Protein SpsA, Chain A"/>
    <property type="match status" value="1"/>
</dbReference>
<dbReference type="CDD" id="cd04186">
    <property type="entry name" value="GT_2_like_c"/>
    <property type="match status" value="1"/>
</dbReference>
<accession>A0A6P2CRG9</accession>
<dbReference type="Pfam" id="PF00535">
    <property type="entry name" value="Glycos_transf_2"/>
    <property type="match status" value="1"/>
</dbReference>
<evidence type="ECO:0000313" key="3">
    <source>
        <dbReference type="Proteomes" id="UP000464178"/>
    </source>
</evidence>
<dbReference type="AlphaFoldDB" id="A0A6P2CRG9"/>
<dbReference type="InterPro" id="IPR029044">
    <property type="entry name" value="Nucleotide-diphossugar_trans"/>
</dbReference>
<dbReference type="KEGG" id="gms:SOIL9_67980"/>
<dbReference type="SUPFAM" id="SSF53448">
    <property type="entry name" value="Nucleotide-diphospho-sugar transferases"/>
    <property type="match status" value="1"/>
</dbReference>
<dbReference type="EMBL" id="LR593886">
    <property type="protein sequence ID" value="VTR90916.1"/>
    <property type="molecule type" value="Genomic_DNA"/>
</dbReference>
<name>A0A6P2CRG9_9BACT</name>
<reference evidence="2 3" key="1">
    <citation type="submission" date="2019-05" db="EMBL/GenBank/DDBJ databases">
        <authorList>
            <consortium name="Science for Life Laboratories"/>
        </authorList>
    </citation>
    <scope>NUCLEOTIDE SEQUENCE [LARGE SCALE GENOMIC DNA]</scope>
    <source>
        <strain evidence="2">Soil9</strain>
    </source>
</reference>
<gene>
    <name evidence="2" type="ORF">SOIL9_67980</name>
</gene>